<dbReference type="KEGG" id="abp:AGABI1DRAFT129982"/>
<dbReference type="InterPro" id="IPR050973">
    <property type="entry name" value="H3K9_Histone-Lys_N-MTase"/>
</dbReference>
<gene>
    <name evidence="11" type="ORF">AGABI1DRAFT_129982</name>
</gene>
<accession>K5X3F8</accession>
<keyword evidence="5" id="KW-0949">S-adenosyl-L-methionine</keyword>
<dbReference type="HOGENOM" id="CLU_318549_0_0_1"/>
<evidence type="ECO:0000256" key="2">
    <source>
        <dbReference type="ARBA" id="ARBA00022454"/>
    </source>
</evidence>
<keyword evidence="6" id="KW-0479">Metal-binding</keyword>
<dbReference type="GeneID" id="18827117"/>
<evidence type="ECO:0000259" key="10">
    <source>
        <dbReference type="PROSITE" id="PS50867"/>
    </source>
</evidence>
<feature type="compositionally biased region" description="Acidic residues" evidence="8">
    <location>
        <begin position="394"/>
        <end position="406"/>
    </location>
</feature>
<evidence type="ECO:0000313" key="11">
    <source>
        <dbReference type="EMBL" id="EKM77698.1"/>
    </source>
</evidence>
<dbReference type="eggNOG" id="KOG1082">
    <property type="taxonomic scope" value="Eukaryota"/>
</dbReference>
<comment type="subcellular location">
    <subcellularLocation>
        <location evidence="1">Chromosome</location>
    </subcellularLocation>
</comment>
<dbReference type="GO" id="GO:0005634">
    <property type="term" value="C:nucleus"/>
    <property type="evidence" value="ECO:0007669"/>
    <property type="project" value="InterPro"/>
</dbReference>
<organism evidence="11 12">
    <name type="scientific">Agaricus bisporus var. burnettii (strain JB137-S8 / ATCC MYA-4627 / FGSC 10392)</name>
    <name type="common">White button mushroom</name>
    <dbReference type="NCBI Taxonomy" id="597362"/>
    <lineage>
        <taxon>Eukaryota</taxon>
        <taxon>Fungi</taxon>
        <taxon>Dikarya</taxon>
        <taxon>Basidiomycota</taxon>
        <taxon>Agaricomycotina</taxon>
        <taxon>Agaricomycetes</taxon>
        <taxon>Agaricomycetidae</taxon>
        <taxon>Agaricales</taxon>
        <taxon>Agaricineae</taxon>
        <taxon>Agaricaceae</taxon>
        <taxon>Agaricus</taxon>
    </lineage>
</organism>
<dbReference type="InterPro" id="IPR046341">
    <property type="entry name" value="SET_dom_sf"/>
</dbReference>
<evidence type="ECO:0000256" key="1">
    <source>
        <dbReference type="ARBA" id="ARBA00004286"/>
    </source>
</evidence>
<feature type="compositionally biased region" description="Basic and acidic residues" evidence="8">
    <location>
        <begin position="351"/>
        <end position="364"/>
    </location>
</feature>
<feature type="compositionally biased region" description="Polar residues" evidence="8">
    <location>
        <begin position="557"/>
        <end position="569"/>
    </location>
</feature>
<feature type="domain" description="Pre-SET" evidence="10">
    <location>
        <begin position="748"/>
        <end position="815"/>
    </location>
</feature>
<dbReference type="AlphaFoldDB" id="K5X3F8"/>
<feature type="compositionally biased region" description="Polar residues" evidence="8">
    <location>
        <begin position="298"/>
        <end position="309"/>
    </location>
</feature>
<feature type="compositionally biased region" description="Basic and acidic residues" evidence="8">
    <location>
        <begin position="42"/>
        <end position="56"/>
    </location>
</feature>
<proteinExistence type="predicted"/>
<dbReference type="GO" id="GO:0032259">
    <property type="term" value="P:methylation"/>
    <property type="evidence" value="ECO:0007669"/>
    <property type="project" value="UniProtKB-KW"/>
</dbReference>
<dbReference type="Gene3D" id="2.170.270.10">
    <property type="entry name" value="SET domain"/>
    <property type="match status" value="1"/>
</dbReference>
<evidence type="ECO:0000256" key="5">
    <source>
        <dbReference type="ARBA" id="ARBA00022691"/>
    </source>
</evidence>
<dbReference type="OrthoDB" id="308383at2759"/>
<evidence type="ECO:0000256" key="7">
    <source>
        <dbReference type="ARBA" id="ARBA00022833"/>
    </source>
</evidence>
<evidence type="ECO:0000313" key="12">
    <source>
        <dbReference type="Proteomes" id="UP000008493"/>
    </source>
</evidence>
<evidence type="ECO:0000256" key="3">
    <source>
        <dbReference type="ARBA" id="ARBA00022603"/>
    </source>
</evidence>
<feature type="domain" description="SET" evidence="9">
    <location>
        <begin position="818"/>
        <end position="952"/>
    </location>
</feature>
<evidence type="ECO:0000256" key="6">
    <source>
        <dbReference type="ARBA" id="ARBA00022723"/>
    </source>
</evidence>
<feature type="compositionally biased region" description="Low complexity" evidence="8">
    <location>
        <begin position="260"/>
        <end position="271"/>
    </location>
</feature>
<dbReference type="InterPro" id="IPR007728">
    <property type="entry name" value="Pre-SET_dom"/>
</dbReference>
<feature type="compositionally biased region" description="Polar residues" evidence="8">
    <location>
        <begin position="1"/>
        <end position="10"/>
    </location>
</feature>
<evidence type="ECO:0008006" key="13">
    <source>
        <dbReference type="Google" id="ProtNLM"/>
    </source>
</evidence>
<dbReference type="GO" id="GO:0008270">
    <property type="term" value="F:zinc ion binding"/>
    <property type="evidence" value="ECO:0007669"/>
    <property type="project" value="InterPro"/>
</dbReference>
<feature type="compositionally biased region" description="Low complexity" evidence="8">
    <location>
        <begin position="189"/>
        <end position="211"/>
    </location>
</feature>
<dbReference type="EMBL" id="JH971394">
    <property type="protein sequence ID" value="EKM77698.1"/>
    <property type="molecule type" value="Genomic_DNA"/>
</dbReference>
<dbReference type="SUPFAM" id="SSF82199">
    <property type="entry name" value="SET domain"/>
    <property type="match status" value="1"/>
</dbReference>
<feature type="region of interest" description="Disordered" evidence="8">
    <location>
        <begin position="226"/>
        <end position="636"/>
    </location>
</feature>
<feature type="region of interest" description="Disordered" evidence="8">
    <location>
        <begin position="1"/>
        <end position="212"/>
    </location>
</feature>
<keyword evidence="3" id="KW-0489">Methyltransferase</keyword>
<name>K5X3F8_AGABU</name>
<dbReference type="SMART" id="SM00468">
    <property type="entry name" value="PreSET"/>
    <property type="match status" value="1"/>
</dbReference>
<dbReference type="PANTHER" id="PTHR46223">
    <property type="entry name" value="HISTONE-LYSINE N-METHYLTRANSFERASE SUV39H"/>
    <property type="match status" value="1"/>
</dbReference>
<dbReference type="Proteomes" id="UP000008493">
    <property type="component" value="Unassembled WGS sequence"/>
</dbReference>
<evidence type="ECO:0000256" key="8">
    <source>
        <dbReference type="SAM" id="MobiDB-lite"/>
    </source>
</evidence>
<feature type="compositionally biased region" description="Low complexity" evidence="8">
    <location>
        <begin position="578"/>
        <end position="590"/>
    </location>
</feature>
<evidence type="ECO:0000259" key="9">
    <source>
        <dbReference type="PROSITE" id="PS50280"/>
    </source>
</evidence>
<protein>
    <recommendedName>
        <fullName evidence="13">SET domain-containing protein</fullName>
    </recommendedName>
</protein>
<dbReference type="GO" id="GO:0042054">
    <property type="term" value="F:histone methyltransferase activity"/>
    <property type="evidence" value="ECO:0007669"/>
    <property type="project" value="InterPro"/>
</dbReference>
<keyword evidence="7" id="KW-0862">Zinc</keyword>
<keyword evidence="2" id="KW-0158">Chromosome</keyword>
<dbReference type="PROSITE" id="PS50280">
    <property type="entry name" value="SET"/>
    <property type="match status" value="1"/>
</dbReference>
<dbReference type="Pfam" id="PF05033">
    <property type="entry name" value="Pre-SET"/>
    <property type="match status" value="1"/>
</dbReference>
<feature type="compositionally biased region" description="Low complexity" evidence="8">
    <location>
        <begin position="320"/>
        <end position="331"/>
    </location>
</feature>
<evidence type="ECO:0000256" key="4">
    <source>
        <dbReference type="ARBA" id="ARBA00022679"/>
    </source>
</evidence>
<feature type="compositionally biased region" description="Polar residues" evidence="8">
    <location>
        <begin position="95"/>
        <end position="110"/>
    </location>
</feature>
<feature type="compositionally biased region" description="Polar residues" evidence="8">
    <location>
        <begin position="117"/>
        <end position="136"/>
    </location>
</feature>
<dbReference type="Pfam" id="PF00856">
    <property type="entry name" value="SET"/>
    <property type="match status" value="1"/>
</dbReference>
<dbReference type="InParanoid" id="K5X3F8"/>
<keyword evidence="4" id="KW-0808">Transferase</keyword>
<dbReference type="SMART" id="SM00317">
    <property type="entry name" value="SET"/>
    <property type="match status" value="1"/>
</dbReference>
<feature type="compositionally biased region" description="Basic and acidic residues" evidence="8">
    <location>
        <begin position="156"/>
        <end position="170"/>
    </location>
</feature>
<dbReference type="PROSITE" id="PS50867">
    <property type="entry name" value="PRE_SET"/>
    <property type="match status" value="1"/>
</dbReference>
<keyword evidence="12" id="KW-1185">Reference proteome</keyword>
<dbReference type="InterPro" id="IPR001214">
    <property type="entry name" value="SET_dom"/>
</dbReference>
<dbReference type="PANTHER" id="PTHR46223:SF3">
    <property type="entry name" value="HISTONE-LYSINE N-METHYLTRANSFERASE SET-23"/>
    <property type="match status" value="1"/>
</dbReference>
<dbReference type="GO" id="GO:0005694">
    <property type="term" value="C:chromosome"/>
    <property type="evidence" value="ECO:0007669"/>
    <property type="project" value="UniProtKB-SubCell"/>
</dbReference>
<dbReference type="RefSeq" id="XP_007331566.1">
    <property type="nucleotide sequence ID" value="XM_007331504.1"/>
</dbReference>
<dbReference type="STRING" id="597362.K5X3F8"/>
<reference evidence="12" key="1">
    <citation type="journal article" date="2012" name="Proc. Natl. Acad. Sci. U.S.A.">
        <title>Genome sequence of the button mushroom Agaricus bisporus reveals mechanisms governing adaptation to a humic-rich ecological niche.</title>
        <authorList>
            <person name="Morin E."/>
            <person name="Kohler A."/>
            <person name="Baker A.R."/>
            <person name="Foulongne-Oriol M."/>
            <person name="Lombard V."/>
            <person name="Nagy L.G."/>
            <person name="Ohm R.A."/>
            <person name="Patyshakuliyeva A."/>
            <person name="Brun A."/>
            <person name="Aerts A.L."/>
            <person name="Bailey A.M."/>
            <person name="Billette C."/>
            <person name="Coutinho P.M."/>
            <person name="Deakin G."/>
            <person name="Doddapaneni H."/>
            <person name="Floudas D."/>
            <person name="Grimwood J."/>
            <person name="Hilden K."/>
            <person name="Kuees U."/>
            <person name="LaButti K.M."/>
            <person name="Lapidus A."/>
            <person name="Lindquist E.A."/>
            <person name="Lucas S.M."/>
            <person name="Murat C."/>
            <person name="Riley R.W."/>
            <person name="Salamov A.A."/>
            <person name="Schmutz J."/>
            <person name="Subramanian V."/>
            <person name="Woesten H.A.B."/>
            <person name="Xu J."/>
            <person name="Eastwood D.C."/>
            <person name="Foster G.D."/>
            <person name="Sonnenberg A.S."/>
            <person name="Cullen D."/>
            <person name="de Vries R.P."/>
            <person name="Lundell T."/>
            <person name="Hibbett D.S."/>
            <person name="Henrissat B."/>
            <person name="Burton K.S."/>
            <person name="Kerrigan R.W."/>
            <person name="Challen M.P."/>
            <person name="Grigoriev I.V."/>
            <person name="Martin F."/>
        </authorList>
    </citation>
    <scope>NUCLEOTIDE SEQUENCE [LARGE SCALE GENOMIC DNA]</scope>
    <source>
        <strain evidence="12">JB137-S8 / ATCC MYA-4627 / FGSC 10392</strain>
    </source>
</reference>
<sequence length="990" mass="109400">MSSRFNNLVQSPGPRWATLTEPVSAESDVEILEGTRPKRRKNGDGRDVHSGEEARSSVKRFRHSISGPEIRGGSSKFGQTSVGVSGGELVPKPSTAPTSPSIPGSGNASGPSKKRTASTASNLAALYQSSVPQQRTLDPHIERWRGKSRASIKQPIRQETRRELLSEKKHSGQGVNGPKHPQYKPFVNSSSMSHYPEMSSGSNSVASGSGSRLPAALANKIHIFGANEKDGPLPMRQLARKTGGGSGPPKKLVFDRQVTSSNASASDESLSVGSNSSRANKVAQGKPPKYRKFARKTMGSQRPMKNQQGIEAKRRNSDPDVIVIESSSDESVAQEAVRQPRPTQNLITRRVVSDEETKGREAPRKSILGRSRDIPAANNSAYNSPVKKKSLVEDIIDLTLDDSDESPMDHQAAPQPDRPDQTPSSGPKSEEVIPTLHDSPRKVLPTNQTHDSPPVVPPILQTTPTKAFIRQPIAVAVSSPPEGEPGLRSRSVPPSTGSDLPMVTEPSRLAMSPRSMSSHEDGPARTSRPSRMKRVILSPNEAVDDSDATEEREVSKTVFQDASPSSSEARNIDEDEPMIPVGGPSSSSPDVIPPLRQPLRASPASSPSENDNLMPFTDVESPPDSSPSPGLEEPAVGLTYGGFKALTWEEHRKDYKNLDLRHYSAKDLPTALPDSINRLSEYTRMNPGLRDVFRAYMLENIIDDEAGAPDVEVINNVDREPTPLFEFVYSNRIWYGEGVSLPNYSKLRGCGCIGKCDPKNMACLCAQRQRNSCDMEEGCVYDKFGRLKYPGYPIFECNEMCSCDDECRNRVVQHGRKYQVSITKTEQKGWGVFNGPRRIPSGSFIGIYAGELLTDDESDIRGRYYNKIGKTYLFDVDFWHLKPKDNPDDWHNKYTMDAYHAGNFTRFLNHSCDPNARLFPCYINEPDIEKPLLVVFSIRDIEPYEEICFNYMGRYQEEDDDENEDEVEKRLDPVYATCRCGAKNCVGKFF</sequence>